<evidence type="ECO:0000313" key="6">
    <source>
        <dbReference type="Proteomes" id="UP000192042"/>
    </source>
</evidence>
<dbReference type="InterPro" id="IPR043128">
    <property type="entry name" value="Rev_trsase/Diguanyl_cyclase"/>
</dbReference>
<evidence type="ECO:0000256" key="3">
    <source>
        <dbReference type="SAM" id="MobiDB-lite"/>
    </source>
</evidence>
<dbReference type="Proteomes" id="UP000192042">
    <property type="component" value="Chromosome I"/>
</dbReference>
<dbReference type="CDD" id="cd01949">
    <property type="entry name" value="GGDEF"/>
    <property type="match status" value="1"/>
</dbReference>
<dbReference type="Gene3D" id="3.30.70.270">
    <property type="match status" value="1"/>
</dbReference>
<evidence type="ECO:0000256" key="1">
    <source>
        <dbReference type="ARBA" id="ARBA00012528"/>
    </source>
</evidence>
<dbReference type="GO" id="GO:1902201">
    <property type="term" value="P:negative regulation of bacterial-type flagellum-dependent cell motility"/>
    <property type="evidence" value="ECO:0007669"/>
    <property type="project" value="TreeGrafter"/>
</dbReference>
<dbReference type="NCBIfam" id="TIGR00254">
    <property type="entry name" value="GGDEF"/>
    <property type="match status" value="1"/>
</dbReference>
<protein>
    <recommendedName>
        <fullName evidence="1">diguanylate cyclase</fullName>
        <ecNumber evidence="1">2.7.7.65</ecNumber>
    </recommendedName>
</protein>
<dbReference type="OrthoDB" id="9790367at2"/>
<dbReference type="InterPro" id="IPR050469">
    <property type="entry name" value="Diguanylate_Cyclase"/>
</dbReference>
<keyword evidence="6" id="KW-1185">Reference proteome</keyword>
<dbReference type="SMART" id="SM00267">
    <property type="entry name" value="GGDEF"/>
    <property type="match status" value="1"/>
</dbReference>
<dbReference type="GO" id="GO:0052621">
    <property type="term" value="F:diguanylate cyclase activity"/>
    <property type="evidence" value="ECO:0007669"/>
    <property type="project" value="UniProtKB-EC"/>
</dbReference>
<dbReference type="EC" id="2.7.7.65" evidence="1"/>
<feature type="region of interest" description="Disordered" evidence="3">
    <location>
        <begin position="318"/>
        <end position="337"/>
    </location>
</feature>
<comment type="catalytic activity">
    <reaction evidence="2">
        <text>2 GTP = 3',3'-c-di-GMP + 2 diphosphate</text>
        <dbReference type="Rhea" id="RHEA:24898"/>
        <dbReference type="ChEBI" id="CHEBI:33019"/>
        <dbReference type="ChEBI" id="CHEBI:37565"/>
        <dbReference type="ChEBI" id="CHEBI:58805"/>
        <dbReference type="EC" id="2.7.7.65"/>
    </reaction>
</comment>
<dbReference type="STRING" id="1325564.NSJP_0422"/>
<gene>
    <name evidence="5" type="ORF">NSJP_0422</name>
</gene>
<reference evidence="5 6" key="1">
    <citation type="submission" date="2017-03" db="EMBL/GenBank/DDBJ databases">
        <authorList>
            <person name="Afonso C.L."/>
            <person name="Miller P.J."/>
            <person name="Scott M.A."/>
            <person name="Spackman E."/>
            <person name="Goraichik I."/>
            <person name="Dimitrov K.M."/>
            <person name="Suarez D.L."/>
            <person name="Swayne D.E."/>
        </authorList>
    </citation>
    <scope>NUCLEOTIDE SEQUENCE [LARGE SCALE GENOMIC DNA]</scope>
    <source>
        <strain evidence="5">Genome sequencing of Nitrospira japonica strain NJ11</strain>
    </source>
</reference>
<dbReference type="AlphaFoldDB" id="A0A1W1I0T6"/>
<dbReference type="GO" id="GO:0005886">
    <property type="term" value="C:plasma membrane"/>
    <property type="evidence" value="ECO:0007669"/>
    <property type="project" value="TreeGrafter"/>
</dbReference>
<dbReference type="PROSITE" id="PS50887">
    <property type="entry name" value="GGDEF"/>
    <property type="match status" value="1"/>
</dbReference>
<dbReference type="InterPro" id="IPR029787">
    <property type="entry name" value="Nucleotide_cyclase"/>
</dbReference>
<proteinExistence type="predicted"/>
<evidence type="ECO:0000313" key="5">
    <source>
        <dbReference type="EMBL" id="SLM46594.1"/>
    </source>
</evidence>
<dbReference type="GO" id="GO:0043709">
    <property type="term" value="P:cell adhesion involved in single-species biofilm formation"/>
    <property type="evidence" value="ECO:0007669"/>
    <property type="project" value="TreeGrafter"/>
</dbReference>
<evidence type="ECO:0000256" key="2">
    <source>
        <dbReference type="ARBA" id="ARBA00034247"/>
    </source>
</evidence>
<keyword evidence="5" id="KW-0808">Transferase</keyword>
<dbReference type="Pfam" id="PF00990">
    <property type="entry name" value="GGDEF"/>
    <property type="match status" value="1"/>
</dbReference>
<dbReference type="FunFam" id="3.30.70.270:FF:000001">
    <property type="entry name" value="Diguanylate cyclase domain protein"/>
    <property type="match status" value="1"/>
</dbReference>
<dbReference type="KEGG" id="nja:NSJP_0422"/>
<dbReference type="PANTHER" id="PTHR45138:SF9">
    <property type="entry name" value="DIGUANYLATE CYCLASE DGCM-RELATED"/>
    <property type="match status" value="1"/>
</dbReference>
<dbReference type="SUPFAM" id="SSF55073">
    <property type="entry name" value="Nucleotide cyclase"/>
    <property type="match status" value="1"/>
</dbReference>
<name>A0A1W1I0T6_9BACT</name>
<dbReference type="PANTHER" id="PTHR45138">
    <property type="entry name" value="REGULATORY COMPONENTS OF SENSORY TRANSDUCTION SYSTEM"/>
    <property type="match status" value="1"/>
</dbReference>
<feature type="domain" description="GGDEF" evidence="4">
    <location>
        <begin position="178"/>
        <end position="323"/>
    </location>
</feature>
<organism evidence="5 6">
    <name type="scientific">Nitrospira japonica</name>
    <dbReference type="NCBI Taxonomy" id="1325564"/>
    <lineage>
        <taxon>Bacteria</taxon>
        <taxon>Pseudomonadati</taxon>
        <taxon>Nitrospirota</taxon>
        <taxon>Nitrospiria</taxon>
        <taxon>Nitrospirales</taxon>
        <taxon>Nitrospiraceae</taxon>
        <taxon>Nitrospira</taxon>
    </lineage>
</organism>
<accession>A0A1W1I0T6</accession>
<keyword evidence="5" id="KW-0548">Nucleotidyltransferase</keyword>
<evidence type="ECO:0000259" key="4">
    <source>
        <dbReference type="PROSITE" id="PS50887"/>
    </source>
</evidence>
<dbReference type="InterPro" id="IPR000160">
    <property type="entry name" value="GGDEF_dom"/>
</dbReference>
<sequence length="337" mass="36894">MSDTPLPSQYDPRVLLNSQPLIITVIDPLTHTVIFQNDSSRKKFGDISNATCHEKIAGCSTPCSFCRMPETVETGRPSSNEVPLPNDEHLLVQWAKVETTTGATHIVETITDITSLKRQQQETERLVTKLSATNRDLIQANQLLQDQSVRDSLTGLYNHSHFEQTLVHLCALALRSMRPLSLLFVDLDNFKQINDMYGHTTGDQVLREIGWLLDSQQGPSRGIARASDFAARYGGEEFALILPDTSMDGALSAAERLRHRVTTLTMLPELSALTMPSFALTCSVGVASFPIHADNPTDLVNAADTAVYAAKRAGKNRVRMAAPAPPPPSVPGPLVRS</sequence>
<dbReference type="EMBL" id="LT828648">
    <property type="protein sequence ID" value="SLM46594.1"/>
    <property type="molecule type" value="Genomic_DNA"/>
</dbReference>